<dbReference type="AlphaFoldDB" id="A0A518K9I5"/>
<keyword evidence="3" id="KW-1003">Cell membrane</keyword>
<dbReference type="Proteomes" id="UP000316426">
    <property type="component" value="Chromosome"/>
</dbReference>
<dbReference type="Pfam" id="PF00005">
    <property type="entry name" value="ABC_tran"/>
    <property type="match status" value="2"/>
</dbReference>
<dbReference type="KEGG" id="bmei:Spa11_26360"/>
<dbReference type="InterPro" id="IPR050107">
    <property type="entry name" value="ABC_carbohydrate_import_ATPase"/>
</dbReference>
<dbReference type="PROSITE" id="PS50893">
    <property type="entry name" value="ABC_TRANSPORTER_2"/>
    <property type="match status" value="2"/>
</dbReference>
<dbReference type="InterPro" id="IPR017871">
    <property type="entry name" value="ABC_transporter-like_CS"/>
</dbReference>
<dbReference type="PANTHER" id="PTHR43790">
    <property type="entry name" value="CARBOHYDRATE TRANSPORT ATP-BINDING PROTEIN MG119-RELATED"/>
    <property type="match status" value="1"/>
</dbReference>
<evidence type="ECO:0000259" key="10">
    <source>
        <dbReference type="PROSITE" id="PS50893"/>
    </source>
</evidence>
<evidence type="ECO:0000313" key="11">
    <source>
        <dbReference type="EMBL" id="QDV74433.1"/>
    </source>
</evidence>
<sequence length="513" mass="55433">MTSATPPLLEARGIVKAFPGVRALDHAQLRLYAGRLMALMGENGAGKSTLMNILAGVFTADEGEVLLDGKPVRFRTPIESQRAGVAIIHQELNLAGNLTVAENLFLGREPLTSLGLVDSRRMRREAAVLLERVGVDLDTELPVERLSVAQQQVVEIAKALSLDARVLILDEPTSALTSHEVDSLFRIIRQLKAGGVALAYITHRFEELDEIADEVTVFREGKYVAERPYEELTREELVRLMIGRDAPMDGSKAVKPQPKPLLSVRGLTLTSSTRGISPVVDGVSLEVGAGEIVGLFGLMGAGRTELLEALFGVHASRTRGEILIDGSPVMIRQPRDAYRAGLALTPEDRKGAGLVLGMSVGDNTTMACLSRFVRSGLLDVRAANRSAQRFVERFRVRTPSLRQAVRNLSGGNQQKVVLAKQLATGPRILLLDEPTRGVDIGAKQEIYALIHEFAAEGMGVLVVSSEAWEVRMLSDRVLVMCEGRLTGEFTAADADDQSLLAAALPEGGARRSA</sequence>
<dbReference type="PROSITE" id="PS00211">
    <property type="entry name" value="ABC_TRANSPORTER_1"/>
    <property type="match status" value="1"/>
</dbReference>
<feature type="domain" description="ABC transporter" evidence="10">
    <location>
        <begin position="264"/>
        <end position="507"/>
    </location>
</feature>
<name>A0A518K9I5_9BACT</name>
<dbReference type="SMART" id="SM00382">
    <property type="entry name" value="AAA"/>
    <property type="match status" value="2"/>
</dbReference>
<keyword evidence="2" id="KW-0813">Transport</keyword>
<organism evidence="11 12">
    <name type="scientific">Botrimarina mediterranea</name>
    <dbReference type="NCBI Taxonomy" id="2528022"/>
    <lineage>
        <taxon>Bacteria</taxon>
        <taxon>Pseudomonadati</taxon>
        <taxon>Planctomycetota</taxon>
        <taxon>Planctomycetia</taxon>
        <taxon>Pirellulales</taxon>
        <taxon>Lacipirellulaceae</taxon>
        <taxon>Botrimarina</taxon>
    </lineage>
</organism>
<evidence type="ECO:0000256" key="7">
    <source>
        <dbReference type="ARBA" id="ARBA00022840"/>
    </source>
</evidence>
<proteinExistence type="predicted"/>
<evidence type="ECO:0000256" key="9">
    <source>
        <dbReference type="ARBA" id="ARBA00023136"/>
    </source>
</evidence>
<dbReference type="InterPro" id="IPR003439">
    <property type="entry name" value="ABC_transporter-like_ATP-bd"/>
</dbReference>
<reference evidence="11 12" key="1">
    <citation type="submission" date="2019-02" db="EMBL/GenBank/DDBJ databases">
        <title>Deep-cultivation of Planctomycetes and their phenomic and genomic characterization uncovers novel biology.</title>
        <authorList>
            <person name="Wiegand S."/>
            <person name="Jogler M."/>
            <person name="Boedeker C."/>
            <person name="Pinto D."/>
            <person name="Vollmers J."/>
            <person name="Rivas-Marin E."/>
            <person name="Kohn T."/>
            <person name="Peeters S.H."/>
            <person name="Heuer A."/>
            <person name="Rast P."/>
            <person name="Oberbeckmann S."/>
            <person name="Bunk B."/>
            <person name="Jeske O."/>
            <person name="Meyerdierks A."/>
            <person name="Storesund J.E."/>
            <person name="Kallscheuer N."/>
            <person name="Luecker S."/>
            <person name="Lage O.M."/>
            <person name="Pohl T."/>
            <person name="Merkel B.J."/>
            <person name="Hornburger P."/>
            <person name="Mueller R.-W."/>
            <person name="Bruemmer F."/>
            <person name="Labrenz M."/>
            <person name="Spormann A.M."/>
            <person name="Op den Camp H."/>
            <person name="Overmann J."/>
            <person name="Amann R."/>
            <person name="Jetten M.S.M."/>
            <person name="Mascher T."/>
            <person name="Medema M.H."/>
            <person name="Devos D.P."/>
            <person name="Kaster A.-K."/>
            <person name="Ovreas L."/>
            <person name="Rohde M."/>
            <person name="Galperin M.Y."/>
            <person name="Jogler C."/>
        </authorList>
    </citation>
    <scope>NUCLEOTIDE SEQUENCE [LARGE SCALE GENOMIC DNA]</scope>
    <source>
        <strain evidence="11 12">Spa11</strain>
    </source>
</reference>
<evidence type="ECO:0000256" key="4">
    <source>
        <dbReference type="ARBA" id="ARBA00022597"/>
    </source>
</evidence>
<keyword evidence="12" id="KW-1185">Reference proteome</keyword>
<dbReference type="InterPro" id="IPR027417">
    <property type="entry name" value="P-loop_NTPase"/>
</dbReference>
<dbReference type="GO" id="GO:0005886">
    <property type="term" value="C:plasma membrane"/>
    <property type="evidence" value="ECO:0007669"/>
    <property type="project" value="UniProtKB-SubCell"/>
</dbReference>
<evidence type="ECO:0000256" key="8">
    <source>
        <dbReference type="ARBA" id="ARBA00022967"/>
    </source>
</evidence>
<evidence type="ECO:0000256" key="2">
    <source>
        <dbReference type="ARBA" id="ARBA00022448"/>
    </source>
</evidence>
<dbReference type="FunFam" id="3.40.50.300:FF:000127">
    <property type="entry name" value="Ribose import ATP-binding protein RbsA"/>
    <property type="match status" value="1"/>
</dbReference>
<keyword evidence="11" id="KW-0378">Hydrolase</keyword>
<keyword evidence="7 11" id="KW-0067">ATP-binding</keyword>
<evidence type="ECO:0000256" key="5">
    <source>
        <dbReference type="ARBA" id="ARBA00022737"/>
    </source>
</evidence>
<dbReference type="GO" id="GO:0016887">
    <property type="term" value="F:ATP hydrolysis activity"/>
    <property type="evidence" value="ECO:0007669"/>
    <property type="project" value="InterPro"/>
</dbReference>
<feature type="domain" description="ABC transporter" evidence="10">
    <location>
        <begin position="9"/>
        <end position="245"/>
    </location>
</feature>
<evidence type="ECO:0000256" key="3">
    <source>
        <dbReference type="ARBA" id="ARBA00022475"/>
    </source>
</evidence>
<dbReference type="InterPro" id="IPR003593">
    <property type="entry name" value="AAA+_ATPase"/>
</dbReference>
<evidence type="ECO:0000256" key="6">
    <source>
        <dbReference type="ARBA" id="ARBA00022741"/>
    </source>
</evidence>
<dbReference type="PANTHER" id="PTHR43790:SF3">
    <property type="entry name" value="D-ALLOSE IMPORT ATP-BINDING PROTEIN ALSA-RELATED"/>
    <property type="match status" value="1"/>
</dbReference>
<gene>
    <name evidence="11" type="primary">rbsA</name>
    <name evidence="11" type="ORF">Spa11_26360</name>
</gene>
<keyword evidence="9" id="KW-0472">Membrane</keyword>
<dbReference type="SUPFAM" id="SSF52540">
    <property type="entry name" value="P-loop containing nucleoside triphosphate hydrolases"/>
    <property type="match status" value="2"/>
</dbReference>
<dbReference type="EMBL" id="CP036349">
    <property type="protein sequence ID" value="QDV74433.1"/>
    <property type="molecule type" value="Genomic_DNA"/>
</dbReference>
<dbReference type="CDD" id="cd03215">
    <property type="entry name" value="ABC_Carb_Monos_II"/>
    <property type="match status" value="1"/>
</dbReference>
<evidence type="ECO:0000313" key="12">
    <source>
        <dbReference type="Proteomes" id="UP000316426"/>
    </source>
</evidence>
<keyword evidence="8" id="KW-1278">Translocase</keyword>
<dbReference type="EC" id="3.6.3.17" evidence="11"/>
<keyword evidence="5" id="KW-0677">Repeat</keyword>
<keyword evidence="4" id="KW-0762">Sugar transport</keyword>
<keyword evidence="6" id="KW-0547">Nucleotide-binding</keyword>
<dbReference type="Gene3D" id="3.40.50.300">
    <property type="entry name" value="P-loop containing nucleotide triphosphate hydrolases"/>
    <property type="match status" value="2"/>
</dbReference>
<dbReference type="RefSeq" id="WP_145112833.1">
    <property type="nucleotide sequence ID" value="NZ_CP036349.1"/>
</dbReference>
<accession>A0A518K9I5</accession>
<evidence type="ECO:0000256" key="1">
    <source>
        <dbReference type="ARBA" id="ARBA00004202"/>
    </source>
</evidence>
<dbReference type="GO" id="GO:0005524">
    <property type="term" value="F:ATP binding"/>
    <property type="evidence" value="ECO:0007669"/>
    <property type="project" value="UniProtKB-KW"/>
</dbReference>
<dbReference type="CDD" id="cd03216">
    <property type="entry name" value="ABC_Carb_Monos_I"/>
    <property type="match status" value="1"/>
</dbReference>
<protein>
    <submittedName>
        <fullName evidence="11">Ribose import ATP-binding protein RbsA</fullName>
        <ecNumber evidence="11">3.6.3.17</ecNumber>
    </submittedName>
</protein>
<comment type="subcellular location">
    <subcellularLocation>
        <location evidence="1">Cell membrane</location>
        <topology evidence="1">Peripheral membrane protein</topology>
    </subcellularLocation>
</comment>